<comment type="caution">
    <text evidence="2">The sequence shown here is derived from an EMBL/GenBank/DDBJ whole genome shotgun (WGS) entry which is preliminary data.</text>
</comment>
<feature type="compositionally biased region" description="Basic residues" evidence="1">
    <location>
        <begin position="282"/>
        <end position="291"/>
    </location>
</feature>
<dbReference type="PANTHER" id="PTHR21521:SF0">
    <property type="entry name" value="AMUN, ISOFORM A"/>
    <property type="match status" value="1"/>
</dbReference>
<keyword evidence="3" id="KW-1185">Reference proteome</keyword>
<dbReference type="AlphaFoldDB" id="A0A420HPU5"/>
<sequence length="291" mass="32910">MASKITQSEFEDALSRYPVIIAKMTKQPKSGSLSLSELDEFRYQTAIVNFNKSTGHTMDISDVEKLLEWKMHHGTFRPTLRKLVSSNSNTRLASATKSAFEHYARNEHDVSGTLEMLSKPLKGIGPAAASLLLSIHDPQNVVYFSDELYKFLCSNGKKITLRYSFKEYKDLSREAKIFMDKIKCTPIELEKASYVLIKEQEQQQPQRMGHSEGAPSSLIIENSSLSNDEKQQSKKSRNLQSGSGNKILGDLKSSEIKKRKRHKSPVGSSRELSQELDVPSIKTKRPRKKLN</sequence>
<dbReference type="Proteomes" id="UP000286134">
    <property type="component" value="Unassembled WGS sequence"/>
</dbReference>
<evidence type="ECO:0000313" key="3">
    <source>
        <dbReference type="Proteomes" id="UP000286134"/>
    </source>
</evidence>
<dbReference type="OrthoDB" id="8249012at2759"/>
<dbReference type="PANTHER" id="PTHR21521">
    <property type="entry name" value="AMUN, ISOFORM A"/>
    <property type="match status" value="1"/>
</dbReference>
<protein>
    <submittedName>
        <fullName evidence="2">Uncharacterized protein</fullName>
    </submittedName>
</protein>
<evidence type="ECO:0000313" key="2">
    <source>
        <dbReference type="EMBL" id="RKF59484.1"/>
    </source>
</evidence>
<dbReference type="EMBL" id="MCFK01005984">
    <property type="protein sequence ID" value="RKF59484.1"/>
    <property type="molecule type" value="Genomic_DNA"/>
</dbReference>
<name>A0A420HPU5_9PEZI</name>
<organism evidence="2 3">
    <name type="scientific">Erysiphe neolycopersici</name>
    <dbReference type="NCBI Taxonomy" id="212602"/>
    <lineage>
        <taxon>Eukaryota</taxon>
        <taxon>Fungi</taxon>
        <taxon>Dikarya</taxon>
        <taxon>Ascomycota</taxon>
        <taxon>Pezizomycotina</taxon>
        <taxon>Leotiomycetes</taxon>
        <taxon>Erysiphales</taxon>
        <taxon>Erysiphaceae</taxon>
        <taxon>Erysiphe</taxon>
    </lineage>
</organism>
<feature type="region of interest" description="Disordered" evidence="1">
    <location>
        <begin position="225"/>
        <end position="291"/>
    </location>
</feature>
<dbReference type="STRING" id="212602.A0A420HPU5"/>
<proteinExistence type="predicted"/>
<gene>
    <name evidence="2" type="ORF">OnM2_059042</name>
</gene>
<evidence type="ECO:0000256" key="1">
    <source>
        <dbReference type="SAM" id="MobiDB-lite"/>
    </source>
</evidence>
<reference evidence="2 3" key="1">
    <citation type="journal article" date="2018" name="BMC Genomics">
        <title>Comparative genome analyses reveal sequence features reflecting distinct modes of host-adaptation between dicot and monocot powdery mildew.</title>
        <authorList>
            <person name="Wu Y."/>
            <person name="Ma X."/>
            <person name="Pan Z."/>
            <person name="Kale S.D."/>
            <person name="Song Y."/>
            <person name="King H."/>
            <person name="Zhang Q."/>
            <person name="Presley C."/>
            <person name="Deng X."/>
            <person name="Wei C.I."/>
            <person name="Xiao S."/>
        </authorList>
    </citation>
    <scope>NUCLEOTIDE SEQUENCE [LARGE SCALE GENOMIC DNA]</scope>
    <source>
        <strain evidence="2">UMSG2</strain>
    </source>
</reference>
<accession>A0A420HPU5</accession>